<gene>
    <name evidence="9" type="ORF">A605_06090</name>
</gene>
<dbReference type="SUPFAM" id="SSF63867">
    <property type="entry name" value="MoeA C-terminal domain-like"/>
    <property type="match status" value="1"/>
</dbReference>
<evidence type="ECO:0000256" key="5">
    <source>
        <dbReference type="ARBA" id="ARBA00023150"/>
    </source>
</evidence>
<dbReference type="Gene3D" id="2.170.190.11">
    <property type="entry name" value="Molybdopterin biosynthesis moea protein, domain 3"/>
    <property type="match status" value="1"/>
</dbReference>
<dbReference type="GO" id="GO:0061599">
    <property type="term" value="F:molybdopterin molybdotransferase activity"/>
    <property type="evidence" value="ECO:0007669"/>
    <property type="project" value="UniProtKB-UniRule"/>
</dbReference>
<comment type="cofactor">
    <cofactor evidence="7">
        <name>Mg(2+)</name>
        <dbReference type="ChEBI" id="CHEBI:18420"/>
    </cofactor>
</comment>
<proteinExistence type="inferred from homology"/>
<dbReference type="Pfam" id="PF03453">
    <property type="entry name" value="MoeA_N"/>
    <property type="match status" value="1"/>
</dbReference>
<keyword evidence="10" id="KW-1185">Reference proteome</keyword>
<dbReference type="UniPathway" id="UPA00344"/>
<dbReference type="Pfam" id="PF03454">
    <property type="entry name" value="MoeA_C"/>
    <property type="match status" value="1"/>
</dbReference>
<dbReference type="Gene3D" id="3.90.105.10">
    <property type="entry name" value="Molybdopterin biosynthesis moea protein, domain 2"/>
    <property type="match status" value="1"/>
</dbReference>
<dbReference type="KEGG" id="chn:A605_06090"/>
<dbReference type="NCBIfam" id="TIGR00177">
    <property type="entry name" value="molyb_syn"/>
    <property type="match status" value="1"/>
</dbReference>
<evidence type="ECO:0000313" key="9">
    <source>
        <dbReference type="EMBL" id="AGF72224.1"/>
    </source>
</evidence>
<comment type="pathway">
    <text evidence="2 7">Cofactor biosynthesis; molybdopterin biosynthesis.</text>
</comment>
<dbReference type="GO" id="GO:0046872">
    <property type="term" value="F:metal ion binding"/>
    <property type="evidence" value="ECO:0007669"/>
    <property type="project" value="UniProtKB-UniRule"/>
</dbReference>
<dbReference type="STRING" id="1121362.A605_06090"/>
<sequence>MSHVGAPARSIDEHLAAVLSLSRTTAPVTLPSVAALGSVLAADAVATLAVPPFSNSAMDGFLLHAADLNGAGPWTLPVAGDVPAGSTAVEVPRGAAVRIMTGAPVGDPVDPGLIVVPVEQTTTPPGPGVLPAEVTVREVTPGRAHIRRAGANTSPGDVVARAGTRVDAGTLAALVSAGVDSVSTHPPVRVAVISSGDELVEPGVTPGPGQIPDSNGLMLAALLTEAGVSDVSRAHAGDVDGGFAEELSRACTDNDLVITSGGVSAGAFDVVREVTGAGDMWFGHVAQKPGAPQGLGVWEDTPLVCLPGNPVAAFVSFHLYVAPLVRALAGHPAPASQLARPHVTAVAEREFPVPRDRAIIVPVRLDWSTGRAVATPFARRGVGSHLVASLVATDGLAVIAPDAPAPAAGDPVTVVLTH</sequence>
<evidence type="ECO:0000256" key="6">
    <source>
        <dbReference type="ARBA" id="ARBA00047317"/>
    </source>
</evidence>
<evidence type="ECO:0000256" key="7">
    <source>
        <dbReference type="RuleBase" id="RU365090"/>
    </source>
</evidence>
<keyword evidence="4 7" id="KW-0500">Molybdenum</keyword>
<dbReference type="PANTHER" id="PTHR10192">
    <property type="entry name" value="MOLYBDOPTERIN BIOSYNTHESIS PROTEIN"/>
    <property type="match status" value="1"/>
</dbReference>
<keyword evidence="7" id="KW-0808">Transferase</keyword>
<evidence type="ECO:0000259" key="8">
    <source>
        <dbReference type="SMART" id="SM00852"/>
    </source>
</evidence>
<comment type="catalytic activity">
    <reaction evidence="6">
        <text>adenylyl-molybdopterin + molybdate = Mo-molybdopterin + AMP + H(+)</text>
        <dbReference type="Rhea" id="RHEA:35047"/>
        <dbReference type="ChEBI" id="CHEBI:15378"/>
        <dbReference type="ChEBI" id="CHEBI:36264"/>
        <dbReference type="ChEBI" id="CHEBI:62727"/>
        <dbReference type="ChEBI" id="CHEBI:71302"/>
        <dbReference type="ChEBI" id="CHEBI:456215"/>
        <dbReference type="EC" id="2.10.1.1"/>
    </reaction>
</comment>
<dbReference type="OrthoDB" id="9804758at2"/>
<comment type="similarity">
    <text evidence="3 7">Belongs to the MoeA family.</text>
</comment>
<dbReference type="RefSeq" id="WP_015400643.1">
    <property type="nucleotide sequence ID" value="NC_020302.1"/>
</dbReference>
<name>M1MWU7_9CORY</name>
<dbReference type="AlphaFoldDB" id="M1MWU7"/>
<accession>M1MWU7</accession>
<dbReference type="eggNOG" id="COG0303">
    <property type="taxonomic scope" value="Bacteria"/>
</dbReference>
<dbReference type="InterPro" id="IPR036135">
    <property type="entry name" value="MoeA_linker/N_sf"/>
</dbReference>
<dbReference type="InterPro" id="IPR001453">
    <property type="entry name" value="MoaB/Mog_dom"/>
</dbReference>
<dbReference type="GO" id="GO:0005829">
    <property type="term" value="C:cytosol"/>
    <property type="evidence" value="ECO:0007669"/>
    <property type="project" value="TreeGrafter"/>
</dbReference>
<evidence type="ECO:0000256" key="2">
    <source>
        <dbReference type="ARBA" id="ARBA00005046"/>
    </source>
</evidence>
<feature type="domain" description="MoaB/Mog" evidence="8">
    <location>
        <begin position="191"/>
        <end position="327"/>
    </location>
</feature>
<dbReference type="SUPFAM" id="SSF63882">
    <property type="entry name" value="MoeA N-terminal region -like"/>
    <property type="match status" value="1"/>
</dbReference>
<dbReference type="PATRIC" id="fig|1121362.3.peg.1227"/>
<keyword evidence="7" id="KW-0479">Metal-binding</keyword>
<dbReference type="InterPro" id="IPR036425">
    <property type="entry name" value="MoaB/Mog-like_dom_sf"/>
</dbReference>
<dbReference type="InterPro" id="IPR005110">
    <property type="entry name" value="MoeA_linker/N"/>
</dbReference>
<dbReference type="GO" id="GO:0006777">
    <property type="term" value="P:Mo-molybdopterin cofactor biosynthetic process"/>
    <property type="evidence" value="ECO:0007669"/>
    <property type="project" value="UniProtKB-UniRule"/>
</dbReference>
<comment type="function">
    <text evidence="1 7">Catalyzes the insertion of molybdate into adenylated molybdopterin with the concomitant release of AMP.</text>
</comment>
<evidence type="ECO:0000256" key="3">
    <source>
        <dbReference type="ARBA" id="ARBA00010763"/>
    </source>
</evidence>
<dbReference type="Proteomes" id="UP000011723">
    <property type="component" value="Chromosome"/>
</dbReference>
<evidence type="ECO:0000313" key="10">
    <source>
        <dbReference type="Proteomes" id="UP000011723"/>
    </source>
</evidence>
<dbReference type="SMART" id="SM00852">
    <property type="entry name" value="MoCF_biosynth"/>
    <property type="match status" value="1"/>
</dbReference>
<keyword evidence="5 7" id="KW-0501">Molybdenum cofactor biosynthesis</keyword>
<dbReference type="Gene3D" id="2.40.340.10">
    <property type="entry name" value="MoeA, C-terminal, domain IV"/>
    <property type="match status" value="1"/>
</dbReference>
<dbReference type="InterPro" id="IPR036688">
    <property type="entry name" value="MoeA_C_domain_IV_sf"/>
</dbReference>
<organism evidence="9 10">
    <name type="scientific">Corynebacterium halotolerans YIM 70093 = DSM 44683</name>
    <dbReference type="NCBI Taxonomy" id="1121362"/>
    <lineage>
        <taxon>Bacteria</taxon>
        <taxon>Bacillati</taxon>
        <taxon>Actinomycetota</taxon>
        <taxon>Actinomycetes</taxon>
        <taxon>Mycobacteriales</taxon>
        <taxon>Corynebacteriaceae</taxon>
        <taxon>Corynebacterium</taxon>
    </lineage>
</organism>
<evidence type="ECO:0000256" key="4">
    <source>
        <dbReference type="ARBA" id="ARBA00022505"/>
    </source>
</evidence>
<dbReference type="HOGENOM" id="CLU_010186_7_0_11"/>
<dbReference type="NCBIfam" id="NF045515">
    <property type="entry name" value="Glp_gephyrin"/>
    <property type="match status" value="1"/>
</dbReference>
<protein>
    <recommendedName>
        <fullName evidence="7">Molybdopterin molybdenumtransferase</fullName>
        <ecNumber evidence="7">2.10.1.1</ecNumber>
    </recommendedName>
</protein>
<reference evidence="9 10" key="1">
    <citation type="journal article" date="2012" name="Stand. Genomic Sci.">
        <title>Genome sequence of the halotolerant bacterium Corynebacterium halotolerans type strain YIM 70093(T) (= DSM 44683(T)).</title>
        <authorList>
            <person name="Ruckert C."/>
            <person name="Albersmeier A."/>
            <person name="Al-Dilaimi A."/>
            <person name="Niehaus K."/>
            <person name="Szczepanowski R."/>
            <person name="Kalinowski J."/>
        </authorList>
    </citation>
    <scope>NUCLEOTIDE SEQUENCE [LARGE SCALE GENOMIC DNA]</scope>
    <source>
        <strain evidence="9">YIM 70093</strain>
    </source>
</reference>
<dbReference type="CDD" id="cd00887">
    <property type="entry name" value="MoeA"/>
    <property type="match status" value="1"/>
</dbReference>
<dbReference type="Pfam" id="PF00994">
    <property type="entry name" value="MoCF_biosynth"/>
    <property type="match status" value="1"/>
</dbReference>
<dbReference type="InterPro" id="IPR005111">
    <property type="entry name" value="MoeA_C_domain_IV"/>
</dbReference>
<dbReference type="InterPro" id="IPR038987">
    <property type="entry name" value="MoeA-like"/>
</dbReference>
<dbReference type="SUPFAM" id="SSF53218">
    <property type="entry name" value="Molybdenum cofactor biosynthesis proteins"/>
    <property type="match status" value="1"/>
</dbReference>
<evidence type="ECO:0000256" key="1">
    <source>
        <dbReference type="ARBA" id="ARBA00002901"/>
    </source>
</evidence>
<dbReference type="EC" id="2.10.1.1" evidence="7"/>
<dbReference type="Gene3D" id="3.40.980.10">
    <property type="entry name" value="MoaB/Mog-like domain"/>
    <property type="match status" value="1"/>
</dbReference>
<dbReference type="EMBL" id="CP003697">
    <property type="protein sequence ID" value="AGF72224.1"/>
    <property type="molecule type" value="Genomic_DNA"/>
</dbReference>
<keyword evidence="7" id="KW-0460">Magnesium</keyword>
<dbReference type="PANTHER" id="PTHR10192:SF5">
    <property type="entry name" value="GEPHYRIN"/>
    <property type="match status" value="1"/>
</dbReference>